<keyword evidence="16" id="KW-1185">Reference proteome</keyword>
<comment type="pathway">
    <text evidence="9 12">Amino-acid biosynthesis; L-proline biosynthesis; L-proline from L-glutamate 5-semialdehyde: step 1/1.</text>
</comment>
<evidence type="ECO:0000259" key="13">
    <source>
        <dbReference type="Pfam" id="PF03807"/>
    </source>
</evidence>
<dbReference type="SUPFAM" id="SSF51735">
    <property type="entry name" value="NAD(P)-binding Rossmann-fold domains"/>
    <property type="match status" value="1"/>
</dbReference>
<gene>
    <name evidence="9" type="primary">proC</name>
    <name evidence="15" type="ORF">SAMN00017405_0171</name>
</gene>
<dbReference type="InterPro" id="IPR053790">
    <property type="entry name" value="P5CR-like_CS"/>
</dbReference>
<dbReference type="Gene3D" id="1.10.3730.10">
    <property type="entry name" value="ProC C-terminal domain-like"/>
    <property type="match status" value="1"/>
</dbReference>
<dbReference type="UniPathway" id="UPA00098">
    <property type="reaction ID" value="UER00361"/>
</dbReference>
<dbReference type="GO" id="GO:0055129">
    <property type="term" value="P:L-proline biosynthetic process"/>
    <property type="evidence" value="ECO:0007669"/>
    <property type="project" value="UniProtKB-UniRule"/>
</dbReference>
<evidence type="ECO:0000313" key="16">
    <source>
        <dbReference type="Proteomes" id="UP000192731"/>
    </source>
</evidence>
<dbReference type="SUPFAM" id="SSF48179">
    <property type="entry name" value="6-phosphogluconate dehydrogenase C-terminal domain-like"/>
    <property type="match status" value="1"/>
</dbReference>
<keyword evidence="5 9" id="KW-0641">Proline biosynthesis</keyword>
<dbReference type="NCBIfam" id="TIGR00112">
    <property type="entry name" value="proC"/>
    <property type="match status" value="1"/>
</dbReference>
<evidence type="ECO:0000256" key="1">
    <source>
        <dbReference type="ARBA" id="ARBA00004496"/>
    </source>
</evidence>
<comment type="catalytic activity">
    <reaction evidence="9">
        <text>L-proline + NAD(+) = (S)-1-pyrroline-5-carboxylate + NADH + 2 H(+)</text>
        <dbReference type="Rhea" id="RHEA:14105"/>
        <dbReference type="ChEBI" id="CHEBI:15378"/>
        <dbReference type="ChEBI" id="CHEBI:17388"/>
        <dbReference type="ChEBI" id="CHEBI:57540"/>
        <dbReference type="ChEBI" id="CHEBI:57945"/>
        <dbReference type="ChEBI" id="CHEBI:60039"/>
        <dbReference type="EC" id="1.5.1.2"/>
    </reaction>
</comment>
<evidence type="ECO:0000256" key="9">
    <source>
        <dbReference type="HAMAP-Rule" id="MF_01925"/>
    </source>
</evidence>
<reference evidence="15 16" key="1">
    <citation type="submission" date="2017-04" db="EMBL/GenBank/DDBJ databases">
        <authorList>
            <person name="Afonso C.L."/>
            <person name="Miller P.J."/>
            <person name="Scott M.A."/>
            <person name="Spackman E."/>
            <person name="Goraichik I."/>
            <person name="Dimitrov K.M."/>
            <person name="Suarez D.L."/>
            <person name="Swayne D.E."/>
        </authorList>
    </citation>
    <scope>NUCLEOTIDE SEQUENCE [LARGE SCALE GENOMIC DNA]</scope>
    <source>
        <strain evidence="15 16">DSM 11270</strain>
    </source>
</reference>
<evidence type="ECO:0000256" key="3">
    <source>
        <dbReference type="ARBA" id="ARBA00022490"/>
    </source>
</evidence>
<keyword evidence="6 9" id="KW-0521">NADP</keyword>
<evidence type="ECO:0000256" key="12">
    <source>
        <dbReference type="RuleBase" id="RU003903"/>
    </source>
</evidence>
<keyword evidence="4 9" id="KW-0028">Amino-acid biosynthesis</keyword>
<feature type="binding site" evidence="11">
    <location>
        <begin position="9"/>
        <end position="14"/>
    </location>
    <ligand>
        <name>NADP(+)</name>
        <dbReference type="ChEBI" id="CHEBI:58349"/>
    </ligand>
</feature>
<dbReference type="AlphaFoldDB" id="A0A1W1VLM3"/>
<dbReference type="Pfam" id="PF03807">
    <property type="entry name" value="F420_oxidored"/>
    <property type="match status" value="1"/>
</dbReference>
<evidence type="ECO:0000256" key="4">
    <source>
        <dbReference type="ARBA" id="ARBA00022605"/>
    </source>
</evidence>
<dbReference type="PROSITE" id="PS00521">
    <property type="entry name" value="P5CR"/>
    <property type="match status" value="1"/>
</dbReference>
<dbReference type="EC" id="1.5.1.2" evidence="9 10"/>
<dbReference type="GO" id="GO:0004735">
    <property type="term" value="F:pyrroline-5-carboxylate reductase activity"/>
    <property type="evidence" value="ECO:0007669"/>
    <property type="project" value="UniProtKB-UniRule"/>
</dbReference>
<feature type="domain" description="Pyrroline-5-carboxylate reductase dimerisation" evidence="14">
    <location>
        <begin position="161"/>
        <end position="264"/>
    </location>
</feature>
<protein>
    <recommendedName>
        <fullName evidence="9 10">Pyrroline-5-carboxylate reductase</fullName>
        <shortName evidence="9">P5C reductase</shortName>
        <shortName evidence="9">P5CR</shortName>
        <ecNumber evidence="9 10">1.5.1.2</ecNumber>
    </recommendedName>
    <alternativeName>
        <fullName evidence="9">PCA reductase</fullName>
    </alternativeName>
</protein>
<feature type="domain" description="Pyrroline-5-carboxylate reductase catalytic N-terminal" evidence="13">
    <location>
        <begin position="5"/>
        <end position="98"/>
    </location>
</feature>
<dbReference type="HAMAP" id="MF_01925">
    <property type="entry name" value="P5C_reductase"/>
    <property type="match status" value="1"/>
</dbReference>
<comment type="subcellular location">
    <subcellularLocation>
        <location evidence="1 9">Cytoplasm</location>
    </subcellularLocation>
</comment>
<keyword evidence="7 9" id="KW-0560">Oxidoreductase</keyword>
<keyword evidence="3 9" id="KW-0963">Cytoplasm</keyword>
<dbReference type="InterPro" id="IPR029036">
    <property type="entry name" value="P5CR_dimer"/>
</dbReference>
<dbReference type="InterPro" id="IPR008927">
    <property type="entry name" value="6-PGluconate_DH-like_C_sf"/>
</dbReference>
<dbReference type="OrthoDB" id="9805754at2"/>
<dbReference type="PIRSF" id="PIRSF000193">
    <property type="entry name" value="Pyrrol-5-carb_rd"/>
    <property type="match status" value="1"/>
</dbReference>
<dbReference type="STRING" id="656914.SAMN00017405_0171"/>
<dbReference type="Pfam" id="PF14748">
    <property type="entry name" value="P5CR_dimer"/>
    <property type="match status" value="1"/>
</dbReference>
<evidence type="ECO:0000256" key="10">
    <source>
        <dbReference type="NCBIfam" id="TIGR00112"/>
    </source>
</evidence>
<dbReference type="PANTHER" id="PTHR11645">
    <property type="entry name" value="PYRROLINE-5-CARBOXYLATE REDUCTASE"/>
    <property type="match status" value="1"/>
</dbReference>
<dbReference type="InterPro" id="IPR036291">
    <property type="entry name" value="NAD(P)-bd_dom_sf"/>
</dbReference>
<proteinExistence type="inferred from homology"/>
<accession>A0A1W1VLM3</accession>
<evidence type="ECO:0000256" key="7">
    <source>
        <dbReference type="ARBA" id="ARBA00023002"/>
    </source>
</evidence>
<dbReference type="Gene3D" id="3.40.50.720">
    <property type="entry name" value="NAD(P)-binding Rossmann-like Domain"/>
    <property type="match status" value="1"/>
</dbReference>
<sequence length="267" mass="29153">MSKYKLGIIGIGAMAEAIVRGVVKTNLFNQQEIIASGRRDERLNYITNQLGISTTKDNKEIFNNSEIVMICVKPQNLEEAIKEVNLEKKNILIISIIVGITTTRLEDLLGKNPIIRVMPNTPALIGEGMTALCKNKYAHEEHIEVAQNIFEQIGKTIITEENMIDAVTGLSGSGPAYVYQFIEALADGGVLVGLPRQVAYELAVQTIIGSAKMVRETGMHPGELKDKVTSPKGTTIEGIRVLEKNAFRATVIEAVEASYLKAKNIGS</sequence>
<organism evidence="15 16">
    <name type="scientific">Desulfonispora thiosulfatigenes DSM 11270</name>
    <dbReference type="NCBI Taxonomy" id="656914"/>
    <lineage>
        <taxon>Bacteria</taxon>
        <taxon>Bacillati</taxon>
        <taxon>Bacillota</taxon>
        <taxon>Clostridia</taxon>
        <taxon>Eubacteriales</taxon>
        <taxon>Peptococcaceae</taxon>
        <taxon>Desulfonispora</taxon>
    </lineage>
</organism>
<dbReference type="GO" id="GO:0005737">
    <property type="term" value="C:cytoplasm"/>
    <property type="evidence" value="ECO:0007669"/>
    <property type="project" value="UniProtKB-SubCell"/>
</dbReference>
<dbReference type="InterPro" id="IPR028939">
    <property type="entry name" value="P5C_Rdtase_cat_N"/>
</dbReference>
<dbReference type="FunFam" id="3.40.50.720:FF:000190">
    <property type="entry name" value="Pyrroline-5-carboxylate reductase"/>
    <property type="match status" value="1"/>
</dbReference>
<evidence type="ECO:0000259" key="14">
    <source>
        <dbReference type="Pfam" id="PF14748"/>
    </source>
</evidence>
<dbReference type="FunFam" id="1.10.3730.10:FF:000001">
    <property type="entry name" value="Pyrroline-5-carboxylate reductase"/>
    <property type="match status" value="1"/>
</dbReference>
<comment type="similarity">
    <text evidence="2 9 12">Belongs to the pyrroline-5-carboxylate reductase family.</text>
</comment>
<evidence type="ECO:0000313" key="15">
    <source>
        <dbReference type="EMBL" id="SMB94228.1"/>
    </source>
</evidence>
<evidence type="ECO:0000256" key="11">
    <source>
        <dbReference type="PIRSR" id="PIRSR000193-1"/>
    </source>
</evidence>
<dbReference type="Proteomes" id="UP000192731">
    <property type="component" value="Unassembled WGS sequence"/>
</dbReference>
<feature type="binding site" evidence="11">
    <location>
        <position position="58"/>
    </location>
    <ligand>
        <name>NADPH</name>
        <dbReference type="ChEBI" id="CHEBI:57783"/>
    </ligand>
</feature>
<evidence type="ECO:0000256" key="8">
    <source>
        <dbReference type="ARBA" id="ARBA00058118"/>
    </source>
</evidence>
<dbReference type="PANTHER" id="PTHR11645:SF0">
    <property type="entry name" value="PYRROLINE-5-CARBOXYLATE REDUCTASE 3"/>
    <property type="match status" value="1"/>
</dbReference>
<evidence type="ECO:0000256" key="5">
    <source>
        <dbReference type="ARBA" id="ARBA00022650"/>
    </source>
</evidence>
<dbReference type="InterPro" id="IPR000304">
    <property type="entry name" value="Pyrroline-COOH_reductase"/>
</dbReference>
<comment type="function">
    <text evidence="8 9">Catalyzes the reduction of 1-pyrroline-5-carboxylate (PCA) to L-proline.</text>
</comment>
<name>A0A1W1VLM3_DESTI</name>
<dbReference type="EMBL" id="FWWT01000022">
    <property type="protein sequence ID" value="SMB94228.1"/>
    <property type="molecule type" value="Genomic_DNA"/>
</dbReference>
<dbReference type="RefSeq" id="WP_084053993.1">
    <property type="nucleotide sequence ID" value="NZ_FWWT01000022.1"/>
</dbReference>
<comment type="catalytic activity">
    <reaction evidence="9 12">
        <text>L-proline + NADP(+) = (S)-1-pyrroline-5-carboxylate + NADPH + 2 H(+)</text>
        <dbReference type="Rhea" id="RHEA:14109"/>
        <dbReference type="ChEBI" id="CHEBI:15378"/>
        <dbReference type="ChEBI" id="CHEBI:17388"/>
        <dbReference type="ChEBI" id="CHEBI:57783"/>
        <dbReference type="ChEBI" id="CHEBI:58349"/>
        <dbReference type="ChEBI" id="CHEBI:60039"/>
        <dbReference type="EC" id="1.5.1.2"/>
    </reaction>
</comment>
<evidence type="ECO:0000256" key="2">
    <source>
        <dbReference type="ARBA" id="ARBA00005525"/>
    </source>
</evidence>
<evidence type="ECO:0000256" key="6">
    <source>
        <dbReference type="ARBA" id="ARBA00022857"/>
    </source>
</evidence>